<dbReference type="Proteomes" id="UP001597101">
    <property type="component" value="Unassembled WGS sequence"/>
</dbReference>
<protein>
    <submittedName>
        <fullName evidence="1">Uncharacterized protein</fullName>
    </submittedName>
</protein>
<organism evidence="1 2">
    <name type="scientific">Pseudahrensia aquimaris</name>
    <dbReference type="NCBI Taxonomy" id="744461"/>
    <lineage>
        <taxon>Bacteria</taxon>
        <taxon>Pseudomonadati</taxon>
        <taxon>Pseudomonadota</taxon>
        <taxon>Alphaproteobacteria</taxon>
        <taxon>Hyphomicrobiales</taxon>
        <taxon>Ahrensiaceae</taxon>
        <taxon>Pseudahrensia</taxon>
    </lineage>
</organism>
<evidence type="ECO:0000313" key="2">
    <source>
        <dbReference type="Proteomes" id="UP001597101"/>
    </source>
</evidence>
<accession>A0ABW3FB43</accession>
<reference evidence="2" key="1">
    <citation type="journal article" date="2019" name="Int. J. Syst. Evol. Microbiol.">
        <title>The Global Catalogue of Microorganisms (GCM) 10K type strain sequencing project: providing services to taxonomists for standard genome sequencing and annotation.</title>
        <authorList>
            <consortium name="The Broad Institute Genomics Platform"/>
            <consortium name="The Broad Institute Genome Sequencing Center for Infectious Disease"/>
            <person name="Wu L."/>
            <person name="Ma J."/>
        </authorList>
    </citation>
    <scope>NUCLEOTIDE SEQUENCE [LARGE SCALE GENOMIC DNA]</scope>
    <source>
        <strain evidence="2">CCUG 60023</strain>
    </source>
</reference>
<evidence type="ECO:0000313" key="1">
    <source>
        <dbReference type="EMBL" id="MFD0915669.1"/>
    </source>
</evidence>
<dbReference type="RefSeq" id="WP_377211516.1">
    <property type="nucleotide sequence ID" value="NZ_JBHTJV010000003.1"/>
</dbReference>
<keyword evidence="2" id="KW-1185">Reference proteome</keyword>
<comment type="caution">
    <text evidence="1">The sequence shown here is derived from an EMBL/GenBank/DDBJ whole genome shotgun (WGS) entry which is preliminary data.</text>
</comment>
<dbReference type="EMBL" id="JBHTJV010000003">
    <property type="protein sequence ID" value="MFD0915669.1"/>
    <property type="molecule type" value="Genomic_DNA"/>
</dbReference>
<name>A0ABW3FB43_9HYPH</name>
<proteinExistence type="predicted"/>
<gene>
    <name evidence="1" type="ORF">ACFQ14_04555</name>
</gene>
<sequence>MVKSVLILGSAPDAVRARDFDTAALDAVVALNNAWQIIPGWSHAIYPEDFPDSKHPSPSAAQRVVTYEGYVPANNAYGGIVYAGGTMAFTAGYWALATLRPDVMMFCGCDMVYDHVNGKSHFYGCGEADPLRKDPTLQSLKAKANRLMLLAASQGCAVANLSDLPKSRLTFPSLNHQRLSHLSAPDHARLLGEIEAGTDVDEMRCALAHESHAEQFVESGDYWNAMETLDPAALRKIDRVWERAFTAQDKEKPGNA</sequence>